<evidence type="ECO:0000313" key="1">
    <source>
        <dbReference type="EMBL" id="MBB4889028.1"/>
    </source>
</evidence>
<keyword evidence="2" id="KW-1185">Reference proteome</keyword>
<dbReference type="RefSeq" id="WP_184737125.1">
    <property type="nucleotide sequence ID" value="NZ_BMRW01000002.1"/>
</dbReference>
<comment type="caution">
    <text evidence="1">The sequence shown here is derived from an EMBL/GenBank/DDBJ whole genome shotgun (WGS) entry which is preliminary data.</text>
</comment>
<gene>
    <name evidence="1" type="ORF">FHS38_005103</name>
</gene>
<protein>
    <submittedName>
        <fullName evidence="1">Uncharacterized protein</fullName>
    </submittedName>
</protein>
<accession>A0A7W7LF42</accession>
<dbReference type="EMBL" id="JACHJG010000011">
    <property type="protein sequence ID" value="MBB4889028.1"/>
    <property type="molecule type" value="Genomic_DNA"/>
</dbReference>
<evidence type="ECO:0000313" key="2">
    <source>
        <dbReference type="Proteomes" id="UP000556436"/>
    </source>
</evidence>
<dbReference type="Proteomes" id="UP000556436">
    <property type="component" value="Unassembled WGS sequence"/>
</dbReference>
<sequence>MDLRRDPADGVLDHVEKALQVRLVRDTVVCKHRSVGARTEHGMWVRVKRRPSGRIDGQGWSGIAAPQ</sequence>
<name>A0A7W7LF42_STRNE</name>
<dbReference type="AlphaFoldDB" id="A0A7W7LF42"/>
<proteinExistence type="predicted"/>
<organism evidence="1 2">
    <name type="scientific">Streptomyces netropsis</name>
    <name type="common">Streptoverticillium netropsis</name>
    <dbReference type="NCBI Taxonomy" id="55404"/>
    <lineage>
        <taxon>Bacteria</taxon>
        <taxon>Bacillati</taxon>
        <taxon>Actinomycetota</taxon>
        <taxon>Actinomycetes</taxon>
        <taxon>Kitasatosporales</taxon>
        <taxon>Streptomycetaceae</taxon>
        <taxon>Streptomyces</taxon>
    </lineage>
</organism>
<reference evidence="1 2" key="1">
    <citation type="submission" date="2020-08" db="EMBL/GenBank/DDBJ databases">
        <title>Genomic Encyclopedia of Type Strains, Phase III (KMG-III): the genomes of soil and plant-associated and newly described type strains.</title>
        <authorList>
            <person name="Whitman W."/>
        </authorList>
    </citation>
    <scope>NUCLEOTIDE SEQUENCE [LARGE SCALE GENOMIC DNA]</scope>
    <source>
        <strain evidence="1 2">CECT 3265</strain>
    </source>
</reference>